<dbReference type="Gene3D" id="1.25.40.10">
    <property type="entry name" value="Tetratricopeptide repeat domain"/>
    <property type="match status" value="5"/>
</dbReference>
<dbReference type="PANTHER" id="PTHR47926:SF511">
    <property type="entry name" value="PENTATRICOPEPTIDE REPEAT-CONTAINING PROTEIN"/>
    <property type="match status" value="1"/>
</dbReference>
<feature type="repeat" description="PPR" evidence="3">
    <location>
        <begin position="544"/>
        <end position="578"/>
    </location>
</feature>
<evidence type="ECO:0000313" key="5">
    <source>
        <dbReference type="EMBL" id="CAA0828793.1"/>
    </source>
</evidence>
<feature type="repeat" description="PPR" evidence="3">
    <location>
        <begin position="209"/>
        <end position="243"/>
    </location>
</feature>
<evidence type="ECO:0000259" key="4">
    <source>
        <dbReference type="Pfam" id="PF14432"/>
    </source>
</evidence>
<evidence type="ECO:0000256" key="3">
    <source>
        <dbReference type="PROSITE-ProRule" id="PRU00708"/>
    </source>
</evidence>
<dbReference type="OrthoDB" id="185373at2759"/>
<dbReference type="Pfam" id="PF14432">
    <property type="entry name" value="DYW_deaminase"/>
    <property type="match status" value="1"/>
</dbReference>
<feature type="repeat" description="PPR" evidence="3">
    <location>
        <begin position="342"/>
        <end position="376"/>
    </location>
</feature>
<dbReference type="FunFam" id="1.25.40.10:FF:000366">
    <property type="entry name" value="Pentatricopeptide (PPR) repeat-containing protein"/>
    <property type="match status" value="1"/>
</dbReference>
<dbReference type="InterPro" id="IPR032867">
    <property type="entry name" value="DYW_dom"/>
</dbReference>
<comment type="similarity">
    <text evidence="1">Belongs to the PPR family. PCMP-H subfamily.</text>
</comment>
<evidence type="ECO:0000256" key="2">
    <source>
        <dbReference type="ARBA" id="ARBA00022737"/>
    </source>
</evidence>
<dbReference type="EMBL" id="CACSLK010027752">
    <property type="protein sequence ID" value="CAA0828793.1"/>
    <property type="molecule type" value="Genomic_DNA"/>
</dbReference>
<comment type="caution">
    <text evidence="5">The sequence shown here is derived from an EMBL/GenBank/DDBJ whole genome shotgun (WGS) entry which is preliminary data.</text>
</comment>
<protein>
    <submittedName>
        <fullName evidence="5">Pentatricopeptide repeat-containing protein</fullName>
    </submittedName>
</protein>
<dbReference type="FunFam" id="1.25.40.10:FF:000284">
    <property type="entry name" value="Pentatricopeptide repeat-containing protein"/>
    <property type="match status" value="1"/>
</dbReference>
<dbReference type="Pfam" id="PF13041">
    <property type="entry name" value="PPR_2"/>
    <property type="match status" value="3"/>
</dbReference>
<dbReference type="InterPro" id="IPR046848">
    <property type="entry name" value="E_motif"/>
</dbReference>
<dbReference type="InterPro" id="IPR011990">
    <property type="entry name" value="TPR-like_helical_dom_sf"/>
</dbReference>
<feature type="domain" description="DYW" evidence="4">
    <location>
        <begin position="759"/>
        <end position="835"/>
    </location>
</feature>
<accession>A0A9N7N847</accession>
<proteinExistence type="inferred from homology"/>
<dbReference type="Proteomes" id="UP001153555">
    <property type="component" value="Unassembled WGS sequence"/>
</dbReference>
<gene>
    <name evidence="5" type="ORF">SHERM_24488</name>
</gene>
<sequence>MFTSVLAAASCWSIQFFDPWLMRGSRWCAVNCRSLFARRLDSYPPLGLRFSKVCSSIFSMLFSSIGLPSGGAAGEPPRLSPSLVSRAAQNKTDASINFPPRRPPEEKPMPTISNRFCSLLKKCCDNQNLKQAKELHAHIIKNLINPETFLLNNLINGYHKLGTHLYARNVFDQMPSPNSFSWNTILSAYSNNGDIPKMLEIFGSIPIKDGVSWNLIISGYVKHGLAERALQAYRSMLMHGPEYLNRITFSTVIIMLSNKNWVDLGVVVHGQVIKYGFGSYVFVGSPLVDMYAKCGLINEAKRVFDELPEKNVVIYNTMLMGFLRSGMVKESTDFFGIMPAKDSISWTTMITGLTRNGMHKQALDLFREMRLNDLSMDQFTFGSVLTACGGLSASRGGKQIHAYIIRTDQIGSVFAASALLDMYSKCRDIKNSEMVFRRMRNKNVVSWTAMLVAYGQNGFSEEAVRIFSEMQRNGVGPNEFTLGSVISSCANLASLEEGAQFHGQALVSGLLSFITVSNALITLYAKCGSIDESHLLFTEIEFKDEVSWTALVSGYARFGKANETISLFEQMLAHDLKPDGVTFVGVLSACSRAGFEEKGRQYFTLMVDKYKIRPILDHYTCMIDLYSRAGNLEDAKKFILGMPCQPDKFGWATLLSSCRNRGNMEMGKWAAESLLELDPQNPAGHVLLASIYAAKGKWDEVAKLRKNMRDKGVRKEPGCSWIKYKNKVHIFTADDMSSPFSGRICKELENIHLKMTELGYVPDLKFILHDVEDSEKLKMLSRHSERLAIAFGLIFVPRELPIKVVKNLRVCDDCHNATKFMSRVTGREILVRDSASKGTVHLSLSLSNHIFLKKQKPDLVFSAAPPFLPDRGATGSVYFFPQSLTGDPVDGGSCHSVSTTAEAALPPLSE</sequence>
<keyword evidence="2" id="KW-0677">Repeat</keyword>
<name>A0A9N7N847_STRHE</name>
<dbReference type="GO" id="GO:0003723">
    <property type="term" value="F:RNA binding"/>
    <property type="evidence" value="ECO:0007669"/>
    <property type="project" value="InterPro"/>
</dbReference>
<dbReference type="NCBIfam" id="TIGR00756">
    <property type="entry name" value="PPR"/>
    <property type="match status" value="5"/>
</dbReference>
<feature type="repeat" description="PPR" evidence="3">
    <location>
        <begin position="443"/>
        <end position="477"/>
    </location>
</feature>
<dbReference type="InterPro" id="IPR002885">
    <property type="entry name" value="PPR_rpt"/>
</dbReference>
<keyword evidence="6" id="KW-1185">Reference proteome</keyword>
<dbReference type="PANTHER" id="PTHR47926">
    <property type="entry name" value="PENTATRICOPEPTIDE REPEAT-CONTAINING PROTEIN"/>
    <property type="match status" value="1"/>
</dbReference>
<evidence type="ECO:0000313" key="6">
    <source>
        <dbReference type="Proteomes" id="UP001153555"/>
    </source>
</evidence>
<dbReference type="InterPro" id="IPR046960">
    <property type="entry name" value="PPR_At4g14850-like_plant"/>
</dbReference>
<dbReference type="Pfam" id="PF01535">
    <property type="entry name" value="PPR"/>
    <property type="match status" value="6"/>
</dbReference>
<dbReference type="GO" id="GO:0008270">
    <property type="term" value="F:zinc ion binding"/>
    <property type="evidence" value="ECO:0007669"/>
    <property type="project" value="InterPro"/>
</dbReference>
<reference evidence="5" key="1">
    <citation type="submission" date="2019-12" db="EMBL/GenBank/DDBJ databases">
        <authorList>
            <person name="Scholes J."/>
        </authorList>
    </citation>
    <scope>NUCLEOTIDE SEQUENCE</scope>
</reference>
<organism evidence="5 6">
    <name type="scientific">Striga hermonthica</name>
    <name type="common">Purple witchweed</name>
    <name type="synonym">Buchnera hermonthica</name>
    <dbReference type="NCBI Taxonomy" id="68872"/>
    <lineage>
        <taxon>Eukaryota</taxon>
        <taxon>Viridiplantae</taxon>
        <taxon>Streptophyta</taxon>
        <taxon>Embryophyta</taxon>
        <taxon>Tracheophyta</taxon>
        <taxon>Spermatophyta</taxon>
        <taxon>Magnoliopsida</taxon>
        <taxon>eudicotyledons</taxon>
        <taxon>Gunneridae</taxon>
        <taxon>Pentapetalae</taxon>
        <taxon>asterids</taxon>
        <taxon>lamiids</taxon>
        <taxon>Lamiales</taxon>
        <taxon>Orobanchaceae</taxon>
        <taxon>Buchnereae</taxon>
        <taxon>Striga</taxon>
    </lineage>
</organism>
<dbReference type="AlphaFoldDB" id="A0A9N7N847"/>
<feature type="repeat" description="PPR" evidence="3">
    <location>
        <begin position="311"/>
        <end position="341"/>
    </location>
</feature>
<dbReference type="FunFam" id="1.25.40.10:FF:000031">
    <property type="entry name" value="Pentatricopeptide repeat-containing protein mitochondrial"/>
    <property type="match status" value="1"/>
</dbReference>
<dbReference type="PROSITE" id="PS51375">
    <property type="entry name" value="PPR"/>
    <property type="match status" value="5"/>
</dbReference>
<evidence type="ECO:0000256" key="1">
    <source>
        <dbReference type="ARBA" id="ARBA00006643"/>
    </source>
</evidence>
<dbReference type="Pfam" id="PF20431">
    <property type="entry name" value="E_motif"/>
    <property type="match status" value="1"/>
</dbReference>
<dbReference type="FunFam" id="1.25.40.10:FF:000442">
    <property type="entry name" value="Pentatricopeptide repeat-containing protein At3g49710"/>
    <property type="match status" value="2"/>
</dbReference>
<dbReference type="GO" id="GO:0009451">
    <property type="term" value="P:RNA modification"/>
    <property type="evidence" value="ECO:0007669"/>
    <property type="project" value="InterPro"/>
</dbReference>